<proteinExistence type="predicted"/>
<gene>
    <name evidence="1" type="ORF">K488DRAFT_58702</name>
</gene>
<name>A0ACB8Q9E2_9AGAM</name>
<accession>A0ACB8Q9E2</accession>
<sequence length="344" mass="36300">MRSPVQTLLSFLFCFSFVSALTYRGADISSLEVVEAAGVHYTDSGTTKAFEGIIAAHGANAARVRVWTSGTYNTAYAISMGKRIKAAGMTLIVDLHYSDTWADPGHQAIPSGWPTTLSGLNTQIYTYTQSIVSQFQAAGVTIDILQIGNEINNGLLWPVGKISVNGINPVSQLLHSAVNGARSVASPKIMIHLANGWDSSGLQSFFNNVFIQGAFAKTDLDIIGVSFYPFYDTSATLSALKSSLTMLANTVGKPIIVAETDWPEACSGVALSESSIAVSATGQATWISDIKNVLSALPNGLGQGILYWEPGWIGNAALGSGCSDNLLVSSNGATRTSIGVFQNM</sequence>
<evidence type="ECO:0000313" key="2">
    <source>
        <dbReference type="Proteomes" id="UP000814128"/>
    </source>
</evidence>
<keyword evidence="2" id="KW-1185">Reference proteome</keyword>
<dbReference type="Proteomes" id="UP000814128">
    <property type="component" value="Unassembled WGS sequence"/>
</dbReference>
<organism evidence="1 2">
    <name type="scientific">Vararia minispora EC-137</name>
    <dbReference type="NCBI Taxonomy" id="1314806"/>
    <lineage>
        <taxon>Eukaryota</taxon>
        <taxon>Fungi</taxon>
        <taxon>Dikarya</taxon>
        <taxon>Basidiomycota</taxon>
        <taxon>Agaricomycotina</taxon>
        <taxon>Agaricomycetes</taxon>
        <taxon>Russulales</taxon>
        <taxon>Lachnocladiaceae</taxon>
        <taxon>Vararia</taxon>
    </lineage>
</organism>
<comment type="caution">
    <text evidence="1">The sequence shown here is derived from an EMBL/GenBank/DDBJ whole genome shotgun (WGS) entry which is preliminary data.</text>
</comment>
<reference evidence="1" key="2">
    <citation type="journal article" date="2022" name="New Phytol.">
        <title>Evolutionary transition to the ectomycorrhizal habit in the genomes of a hyperdiverse lineage of mushroom-forming fungi.</title>
        <authorList>
            <person name="Looney B."/>
            <person name="Miyauchi S."/>
            <person name="Morin E."/>
            <person name="Drula E."/>
            <person name="Courty P.E."/>
            <person name="Kohler A."/>
            <person name="Kuo A."/>
            <person name="LaButti K."/>
            <person name="Pangilinan J."/>
            <person name="Lipzen A."/>
            <person name="Riley R."/>
            <person name="Andreopoulos W."/>
            <person name="He G."/>
            <person name="Johnson J."/>
            <person name="Nolan M."/>
            <person name="Tritt A."/>
            <person name="Barry K.W."/>
            <person name="Grigoriev I.V."/>
            <person name="Nagy L.G."/>
            <person name="Hibbett D."/>
            <person name="Henrissat B."/>
            <person name="Matheny P.B."/>
            <person name="Labbe J."/>
            <person name="Martin F.M."/>
        </authorList>
    </citation>
    <scope>NUCLEOTIDE SEQUENCE</scope>
    <source>
        <strain evidence="1">EC-137</strain>
    </source>
</reference>
<protein>
    <submittedName>
        <fullName evidence="1">Arabinogalactan endo-1,4-beta-galactosidase</fullName>
    </submittedName>
</protein>
<evidence type="ECO:0000313" key="1">
    <source>
        <dbReference type="EMBL" id="KAI0028406.1"/>
    </source>
</evidence>
<reference evidence="1" key="1">
    <citation type="submission" date="2021-02" db="EMBL/GenBank/DDBJ databases">
        <authorList>
            <consortium name="DOE Joint Genome Institute"/>
            <person name="Ahrendt S."/>
            <person name="Looney B.P."/>
            <person name="Miyauchi S."/>
            <person name="Morin E."/>
            <person name="Drula E."/>
            <person name="Courty P.E."/>
            <person name="Chicoki N."/>
            <person name="Fauchery L."/>
            <person name="Kohler A."/>
            <person name="Kuo A."/>
            <person name="Labutti K."/>
            <person name="Pangilinan J."/>
            <person name="Lipzen A."/>
            <person name="Riley R."/>
            <person name="Andreopoulos W."/>
            <person name="He G."/>
            <person name="Johnson J."/>
            <person name="Barry K.W."/>
            <person name="Grigoriev I.V."/>
            <person name="Nagy L."/>
            <person name="Hibbett D."/>
            <person name="Henrissat B."/>
            <person name="Matheny P.B."/>
            <person name="Labbe J."/>
            <person name="Martin F."/>
        </authorList>
    </citation>
    <scope>NUCLEOTIDE SEQUENCE</scope>
    <source>
        <strain evidence="1">EC-137</strain>
    </source>
</reference>
<dbReference type="EMBL" id="MU273756">
    <property type="protein sequence ID" value="KAI0028406.1"/>
    <property type="molecule type" value="Genomic_DNA"/>
</dbReference>